<evidence type="ECO:0000313" key="2">
    <source>
        <dbReference type="EMBL" id="KAK3793042.1"/>
    </source>
</evidence>
<proteinExistence type="predicted"/>
<dbReference type="Proteomes" id="UP001283361">
    <property type="component" value="Unassembled WGS sequence"/>
</dbReference>
<comment type="caution">
    <text evidence="2">The sequence shown here is derived from an EMBL/GenBank/DDBJ whole genome shotgun (WGS) entry which is preliminary data.</text>
</comment>
<name>A0AAE1AS99_9GAST</name>
<organism evidence="2 3">
    <name type="scientific">Elysia crispata</name>
    <name type="common">lettuce slug</name>
    <dbReference type="NCBI Taxonomy" id="231223"/>
    <lineage>
        <taxon>Eukaryota</taxon>
        <taxon>Metazoa</taxon>
        <taxon>Spiralia</taxon>
        <taxon>Lophotrochozoa</taxon>
        <taxon>Mollusca</taxon>
        <taxon>Gastropoda</taxon>
        <taxon>Heterobranchia</taxon>
        <taxon>Euthyneura</taxon>
        <taxon>Panpulmonata</taxon>
        <taxon>Sacoglossa</taxon>
        <taxon>Placobranchoidea</taxon>
        <taxon>Plakobranchidae</taxon>
        <taxon>Elysia</taxon>
    </lineage>
</organism>
<protein>
    <submittedName>
        <fullName evidence="2">Uncharacterized protein</fullName>
    </submittedName>
</protein>
<keyword evidence="3" id="KW-1185">Reference proteome</keyword>
<evidence type="ECO:0000313" key="3">
    <source>
        <dbReference type="Proteomes" id="UP001283361"/>
    </source>
</evidence>
<dbReference type="AlphaFoldDB" id="A0AAE1AS99"/>
<gene>
    <name evidence="2" type="ORF">RRG08_054978</name>
</gene>
<accession>A0AAE1AS99</accession>
<feature type="region of interest" description="Disordered" evidence="1">
    <location>
        <begin position="36"/>
        <end position="61"/>
    </location>
</feature>
<reference evidence="2" key="1">
    <citation type="journal article" date="2023" name="G3 (Bethesda)">
        <title>A reference genome for the long-term kleptoplast-retaining sea slug Elysia crispata morphotype clarki.</title>
        <authorList>
            <person name="Eastman K.E."/>
            <person name="Pendleton A.L."/>
            <person name="Shaikh M.A."/>
            <person name="Suttiyut T."/>
            <person name="Ogas R."/>
            <person name="Tomko P."/>
            <person name="Gavelis G."/>
            <person name="Widhalm J.R."/>
            <person name="Wisecaver J.H."/>
        </authorList>
    </citation>
    <scope>NUCLEOTIDE SEQUENCE</scope>
    <source>
        <strain evidence="2">ECLA1</strain>
    </source>
</reference>
<dbReference type="EMBL" id="JAWDGP010001291">
    <property type="protein sequence ID" value="KAK3793042.1"/>
    <property type="molecule type" value="Genomic_DNA"/>
</dbReference>
<evidence type="ECO:0000256" key="1">
    <source>
        <dbReference type="SAM" id="MobiDB-lite"/>
    </source>
</evidence>
<feature type="compositionally biased region" description="Basic and acidic residues" evidence="1">
    <location>
        <begin position="42"/>
        <end position="52"/>
    </location>
</feature>
<sequence length="91" mass="9477">MTIFSSRPVKISPIALDKTFTSPALLFSLPPLSPPTAAAVPARERGGSELMERGTTTRPCPSVRTTDCLSGAAEVSSGCQHGSLACDSQTR</sequence>